<evidence type="ECO:0000256" key="6">
    <source>
        <dbReference type="ARBA" id="ARBA00022741"/>
    </source>
</evidence>
<feature type="domain" description="Epidermal growth factor receptor-like transmembrane-juxtamembrane segment" evidence="13">
    <location>
        <begin position="400"/>
        <end position="428"/>
    </location>
</feature>
<dbReference type="PANTHER" id="PTHR46093:SF18">
    <property type="entry name" value="FIBRONECTIN TYPE-III DOMAIN-CONTAINING PROTEIN"/>
    <property type="match status" value="1"/>
</dbReference>
<keyword evidence="12" id="KW-1133">Transmembrane helix</keyword>
<dbReference type="InterPro" id="IPR015915">
    <property type="entry name" value="Kelch-typ_b-propeller"/>
</dbReference>
<protein>
    <recommendedName>
        <fullName evidence="1">receptor protein-tyrosine kinase</fullName>
        <ecNumber evidence="1">2.7.10.1</ecNumber>
    </recommendedName>
</protein>
<dbReference type="SUPFAM" id="SSF50965">
    <property type="entry name" value="Galactose oxidase, central domain"/>
    <property type="match status" value="1"/>
</dbReference>
<keyword evidence="2" id="KW-0880">Kelch repeat</keyword>
<dbReference type="InterPro" id="IPR049328">
    <property type="entry name" value="TM_ErbB1"/>
</dbReference>
<proteinExistence type="predicted"/>
<evidence type="ECO:0000256" key="2">
    <source>
        <dbReference type="ARBA" id="ARBA00022441"/>
    </source>
</evidence>
<comment type="caution">
    <text evidence="14">The sequence shown here is derived from an EMBL/GenBank/DDBJ whole genome shotgun (WGS) entry which is preliminary data.</text>
</comment>
<organism evidence="14 15">
    <name type="scientific">Linnemannia exigua</name>
    <dbReference type="NCBI Taxonomy" id="604196"/>
    <lineage>
        <taxon>Eukaryota</taxon>
        <taxon>Fungi</taxon>
        <taxon>Fungi incertae sedis</taxon>
        <taxon>Mucoromycota</taxon>
        <taxon>Mortierellomycotina</taxon>
        <taxon>Mortierellomycetes</taxon>
        <taxon>Mortierellales</taxon>
        <taxon>Mortierellaceae</taxon>
        <taxon>Linnemannia</taxon>
    </lineage>
</organism>
<dbReference type="PANTHER" id="PTHR46093">
    <property type="entry name" value="ACYL-COA-BINDING DOMAIN-CONTAINING PROTEIN 5"/>
    <property type="match status" value="1"/>
</dbReference>
<feature type="coiled-coil region" evidence="10">
    <location>
        <begin position="757"/>
        <end position="784"/>
    </location>
</feature>
<keyword evidence="15" id="KW-1185">Reference proteome</keyword>
<dbReference type="GO" id="GO:0005524">
    <property type="term" value="F:ATP binding"/>
    <property type="evidence" value="ECO:0007669"/>
    <property type="project" value="UniProtKB-KW"/>
</dbReference>
<feature type="compositionally biased region" description="Basic and acidic residues" evidence="11">
    <location>
        <begin position="427"/>
        <end position="445"/>
    </location>
</feature>
<keyword evidence="7" id="KW-0418">Kinase</keyword>
<feature type="region of interest" description="Disordered" evidence="11">
    <location>
        <begin position="427"/>
        <end position="449"/>
    </location>
</feature>
<gene>
    <name evidence="14" type="ORF">BGZ95_011815</name>
</gene>
<evidence type="ECO:0000256" key="1">
    <source>
        <dbReference type="ARBA" id="ARBA00011902"/>
    </source>
</evidence>
<dbReference type="Proteomes" id="UP001194580">
    <property type="component" value="Unassembled WGS sequence"/>
</dbReference>
<sequence length="844" mass="92470">MTPSHKHHSTRRMKSSTVLITTIAFLLSPSPYTLHTIINVNAQITADPGPVPVTGAASARATTRFYIIGGLNSTTNGTLPLDQFFSLSLTTSWSTTAPAWTKLSSIGAPKQRIFPATFSKNQKSLIVFRAGEPDYIRRYIVASGNWSPSSVTLTYGSREGVGAVTDPNTGLVYVARGYTDAAERSVDVYNVDRDTLSEVPLPLATEALAQRTYYGNVWCQPRKSILYFGGYALETQPAPTSPVITEFSPSNQTWTTMTTTGEPPSLRADHCMTISEDGTRMVVYGGSPTDKTIPMSGEVFMFNTLTRTWTKGLSGPPRAYATCTIAGDQLLIWGGTTLDKTVAPAEVLIYNMASATWIKSYTPPAWYLDPSATATSAGSVPGTPNPDSEGSSSSNKVGPIVGGIVGGLVLVLAVVFFLFWRRRQQRRKQEQHQTEKSVASYDHDNTNNINTHDIDNNIINNNNSPDNSSALEKLHAGLSVGGGLSADKTRQEEKSEIVRLREELLAQKEQQADLQKQVELLKNQHMPGGAGGGGLSMESTTLDSSIYGYQPPIYYSPGTSCATTILFLCSTASIIMYSNTTRAYITDSETSASSIPSQRQGPSSPPKPNVATVGAAKSTSITPAPPPNKATEQSLKTSFTKSDIEYILTFLEHPSNFESVFGSGGQIAIGGPKSSNQGYALLAQVVSRRSRGRLDLNAKKMREQFACHRKTFATTKKRSQQAGFGVTDEDRQKGIYTIVHKLEITEVIGTKRPELEKNKLEWEKTQMSRELQRLELEEQREEQRESRIFELEKYKMEQESQRWKSEMDARVTMQTMLLIQAGLEKGVPLKQIQALIKAVTPRSN</sequence>
<feature type="compositionally biased region" description="Polar residues" evidence="11">
    <location>
        <begin position="590"/>
        <end position="602"/>
    </location>
</feature>
<keyword evidence="12" id="KW-0472">Membrane</keyword>
<keyword evidence="9" id="KW-0829">Tyrosine-protein kinase</keyword>
<dbReference type="EC" id="2.7.10.1" evidence="1"/>
<dbReference type="GO" id="GO:0004714">
    <property type="term" value="F:transmembrane receptor protein tyrosine kinase activity"/>
    <property type="evidence" value="ECO:0007669"/>
    <property type="project" value="UniProtKB-EC"/>
</dbReference>
<keyword evidence="3" id="KW-0597">Phosphoprotein</keyword>
<evidence type="ECO:0000256" key="3">
    <source>
        <dbReference type="ARBA" id="ARBA00022553"/>
    </source>
</evidence>
<name>A0AAD4D9D3_9FUNG</name>
<keyword evidence="10" id="KW-0175">Coiled coil</keyword>
<keyword evidence="12" id="KW-0812">Transmembrane</keyword>
<evidence type="ECO:0000256" key="12">
    <source>
        <dbReference type="SAM" id="Phobius"/>
    </source>
</evidence>
<dbReference type="AlphaFoldDB" id="A0AAD4D9D3"/>
<evidence type="ECO:0000256" key="8">
    <source>
        <dbReference type="ARBA" id="ARBA00022840"/>
    </source>
</evidence>
<feature type="region of interest" description="Disordered" evidence="11">
    <location>
        <begin position="590"/>
        <end position="635"/>
    </location>
</feature>
<dbReference type="EMBL" id="JAAAIL010000927">
    <property type="protein sequence ID" value="KAG0272435.1"/>
    <property type="molecule type" value="Genomic_DNA"/>
</dbReference>
<feature type="region of interest" description="Disordered" evidence="11">
    <location>
        <begin position="374"/>
        <end position="395"/>
    </location>
</feature>
<dbReference type="InterPro" id="IPR011043">
    <property type="entry name" value="Gal_Oxase/kelch_b-propeller"/>
</dbReference>
<evidence type="ECO:0000313" key="15">
    <source>
        <dbReference type="Proteomes" id="UP001194580"/>
    </source>
</evidence>
<evidence type="ECO:0000256" key="10">
    <source>
        <dbReference type="SAM" id="Coils"/>
    </source>
</evidence>
<evidence type="ECO:0000259" key="13">
    <source>
        <dbReference type="Pfam" id="PF21314"/>
    </source>
</evidence>
<dbReference type="Gene3D" id="2.120.10.80">
    <property type="entry name" value="Kelch-type beta propeller"/>
    <property type="match status" value="2"/>
</dbReference>
<feature type="compositionally biased region" description="Polar residues" evidence="11">
    <location>
        <begin position="385"/>
        <end position="395"/>
    </location>
</feature>
<evidence type="ECO:0000256" key="11">
    <source>
        <dbReference type="SAM" id="MobiDB-lite"/>
    </source>
</evidence>
<accession>A0AAD4D9D3</accession>
<keyword evidence="8" id="KW-0067">ATP-binding</keyword>
<dbReference type="InterPro" id="IPR044912">
    <property type="entry name" value="Egfr_JX_dom"/>
</dbReference>
<keyword evidence="4" id="KW-0808">Transferase</keyword>
<keyword evidence="6" id="KW-0547">Nucleotide-binding</keyword>
<evidence type="ECO:0000256" key="9">
    <source>
        <dbReference type="ARBA" id="ARBA00023137"/>
    </source>
</evidence>
<feature type="coiled-coil region" evidence="10">
    <location>
        <begin position="490"/>
        <end position="524"/>
    </location>
</feature>
<reference evidence="14" key="1">
    <citation type="journal article" date="2020" name="Fungal Divers.">
        <title>Resolving the Mortierellaceae phylogeny through synthesis of multi-gene phylogenetics and phylogenomics.</title>
        <authorList>
            <person name="Vandepol N."/>
            <person name="Liber J."/>
            <person name="Desiro A."/>
            <person name="Na H."/>
            <person name="Kennedy M."/>
            <person name="Barry K."/>
            <person name="Grigoriev I.V."/>
            <person name="Miller A.N."/>
            <person name="O'Donnell K."/>
            <person name="Stajich J.E."/>
            <person name="Bonito G."/>
        </authorList>
    </citation>
    <scope>NUCLEOTIDE SEQUENCE</scope>
    <source>
        <strain evidence="14">NRRL 28262</strain>
    </source>
</reference>
<keyword evidence="5" id="KW-0677">Repeat</keyword>
<dbReference type="Gene3D" id="6.10.250.2930">
    <property type="match status" value="1"/>
</dbReference>
<dbReference type="Pfam" id="PF24681">
    <property type="entry name" value="Kelch_KLHDC2_KLHL20_DRC7"/>
    <property type="match status" value="1"/>
</dbReference>
<dbReference type="Pfam" id="PF21314">
    <property type="entry name" value="TM_ErbB1"/>
    <property type="match status" value="1"/>
</dbReference>
<evidence type="ECO:0000256" key="5">
    <source>
        <dbReference type="ARBA" id="ARBA00022737"/>
    </source>
</evidence>
<feature type="transmembrane region" description="Helical" evidence="12">
    <location>
        <begin position="400"/>
        <end position="420"/>
    </location>
</feature>
<evidence type="ECO:0000313" key="14">
    <source>
        <dbReference type="EMBL" id="KAG0272435.1"/>
    </source>
</evidence>
<evidence type="ECO:0000256" key="4">
    <source>
        <dbReference type="ARBA" id="ARBA00022679"/>
    </source>
</evidence>
<evidence type="ECO:0000256" key="7">
    <source>
        <dbReference type="ARBA" id="ARBA00022777"/>
    </source>
</evidence>